<gene>
    <name evidence="2" type="ORF">APLA_LOCUS12083</name>
    <name evidence="1" type="ORF">APLA_LOCUS1707</name>
</gene>
<name>A0A8S0YV27_ARCPL</name>
<reference evidence="3 4" key="1">
    <citation type="submission" date="2020-04" db="EMBL/GenBank/DDBJ databases">
        <authorList>
            <person name="Wallbank WR R."/>
            <person name="Pardo Diaz C."/>
            <person name="Kozak K."/>
            <person name="Martin S."/>
            <person name="Jiggins C."/>
            <person name="Moest M."/>
            <person name="Warren A I."/>
            <person name="Byers J.R.P. K."/>
            <person name="Montejo-Kovacevich G."/>
            <person name="Yen C E."/>
        </authorList>
    </citation>
    <scope>NUCLEOTIDE SEQUENCE [LARGE SCALE GENOMIC DNA]</scope>
</reference>
<evidence type="ECO:0000313" key="2">
    <source>
        <dbReference type="EMBL" id="CAB3247711.1"/>
    </source>
</evidence>
<proteinExistence type="predicted"/>
<keyword evidence="3" id="KW-1185">Reference proteome</keyword>
<dbReference type="EMBL" id="CADEBC010000135">
    <property type="protein sequence ID" value="CAB3223552.1"/>
    <property type="molecule type" value="Genomic_DNA"/>
</dbReference>
<dbReference type="EMBL" id="CADEBD010000337">
    <property type="protein sequence ID" value="CAB3247711.1"/>
    <property type="molecule type" value="Genomic_DNA"/>
</dbReference>
<protein>
    <submittedName>
        <fullName evidence="1">Uncharacterized protein</fullName>
    </submittedName>
</protein>
<dbReference type="Proteomes" id="UP000494106">
    <property type="component" value="Unassembled WGS sequence"/>
</dbReference>
<dbReference type="AlphaFoldDB" id="A0A8S0YV27"/>
<comment type="caution">
    <text evidence="1">The sequence shown here is derived from an EMBL/GenBank/DDBJ whole genome shotgun (WGS) entry which is preliminary data.</text>
</comment>
<accession>A0A8S0YV27</accession>
<evidence type="ECO:0000313" key="1">
    <source>
        <dbReference type="EMBL" id="CAB3223552.1"/>
    </source>
</evidence>
<sequence>MENVPEDGLRAVAGGGFGVEAARNAPRAGARLVWRLTEQTHALAAFAIRLWTTKYSASNQVFCVTGFLG</sequence>
<dbReference type="Proteomes" id="UP000494256">
    <property type="component" value="Unassembled WGS sequence"/>
</dbReference>
<evidence type="ECO:0000313" key="3">
    <source>
        <dbReference type="Proteomes" id="UP000494106"/>
    </source>
</evidence>
<organism evidence="1 3">
    <name type="scientific">Arctia plantaginis</name>
    <name type="common">Wood tiger moth</name>
    <name type="synonym">Phalaena plantaginis</name>
    <dbReference type="NCBI Taxonomy" id="874455"/>
    <lineage>
        <taxon>Eukaryota</taxon>
        <taxon>Metazoa</taxon>
        <taxon>Ecdysozoa</taxon>
        <taxon>Arthropoda</taxon>
        <taxon>Hexapoda</taxon>
        <taxon>Insecta</taxon>
        <taxon>Pterygota</taxon>
        <taxon>Neoptera</taxon>
        <taxon>Endopterygota</taxon>
        <taxon>Lepidoptera</taxon>
        <taxon>Glossata</taxon>
        <taxon>Ditrysia</taxon>
        <taxon>Noctuoidea</taxon>
        <taxon>Erebidae</taxon>
        <taxon>Arctiinae</taxon>
        <taxon>Arctia</taxon>
    </lineage>
</organism>
<evidence type="ECO:0000313" key="4">
    <source>
        <dbReference type="Proteomes" id="UP000494256"/>
    </source>
</evidence>